<protein>
    <submittedName>
        <fullName evidence="1">Uncharacterized protein</fullName>
    </submittedName>
</protein>
<keyword evidence="2" id="KW-1185">Reference proteome</keyword>
<reference evidence="1 2" key="2">
    <citation type="journal article" date="2022" name="Mol. Ecol. Resour.">
        <title>The genomes of chicory, endive, great burdock and yacon provide insights into Asteraceae paleo-polyploidization history and plant inulin production.</title>
        <authorList>
            <person name="Fan W."/>
            <person name="Wang S."/>
            <person name="Wang H."/>
            <person name="Wang A."/>
            <person name="Jiang F."/>
            <person name="Liu H."/>
            <person name="Zhao H."/>
            <person name="Xu D."/>
            <person name="Zhang Y."/>
        </authorList>
    </citation>
    <scope>NUCLEOTIDE SEQUENCE [LARGE SCALE GENOMIC DNA]</scope>
    <source>
        <strain evidence="2">cv. Yunnan</strain>
        <tissue evidence="1">Leaves</tissue>
    </source>
</reference>
<evidence type="ECO:0000313" key="1">
    <source>
        <dbReference type="EMBL" id="KAI3731622.1"/>
    </source>
</evidence>
<sequence>MDTNMRTTRAPEIDPTNDFDSFYHELERRILTLIDDEDEGCVGSTIAKRATSVCVDRQRSILEQQTENYFCWKHIDNNTSSVPVWLVNMWRNTSSGTGVFIPRVVDTRRGFKPSTRFKGKGRMYKRLVAQ</sequence>
<organism evidence="1 2">
    <name type="scientific">Smallanthus sonchifolius</name>
    <dbReference type="NCBI Taxonomy" id="185202"/>
    <lineage>
        <taxon>Eukaryota</taxon>
        <taxon>Viridiplantae</taxon>
        <taxon>Streptophyta</taxon>
        <taxon>Embryophyta</taxon>
        <taxon>Tracheophyta</taxon>
        <taxon>Spermatophyta</taxon>
        <taxon>Magnoliopsida</taxon>
        <taxon>eudicotyledons</taxon>
        <taxon>Gunneridae</taxon>
        <taxon>Pentapetalae</taxon>
        <taxon>asterids</taxon>
        <taxon>campanulids</taxon>
        <taxon>Asterales</taxon>
        <taxon>Asteraceae</taxon>
        <taxon>Asteroideae</taxon>
        <taxon>Heliantheae alliance</taxon>
        <taxon>Millerieae</taxon>
        <taxon>Smallanthus</taxon>
    </lineage>
</organism>
<proteinExistence type="predicted"/>
<gene>
    <name evidence="1" type="ORF">L1987_62811</name>
</gene>
<comment type="caution">
    <text evidence="1">The sequence shown here is derived from an EMBL/GenBank/DDBJ whole genome shotgun (WGS) entry which is preliminary data.</text>
</comment>
<reference evidence="2" key="1">
    <citation type="journal article" date="2022" name="Mol. Ecol. Resour.">
        <title>The genomes of chicory, endive, great burdock and yacon provide insights into Asteraceae palaeo-polyploidization history and plant inulin production.</title>
        <authorList>
            <person name="Fan W."/>
            <person name="Wang S."/>
            <person name="Wang H."/>
            <person name="Wang A."/>
            <person name="Jiang F."/>
            <person name="Liu H."/>
            <person name="Zhao H."/>
            <person name="Xu D."/>
            <person name="Zhang Y."/>
        </authorList>
    </citation>
    <scope>NUCLEOTIDE SEQUENCE [LARGE SCALE GENOMIC DNA]</scope>
    <source>
        <strain evidence="2">cv. Yunnan</strain>
    </source>
</reference>
<dbReference type="EMBL" id="CM042038">
    <property type="protein sequence ID" value="KAI3731622.1"/>
    <property type="molecule type" value="Genomic_DNA"/>
</dbReference>
<evidence type="ECO:0000313" key="2">
    <source>
        <dbReference type="Proteomes" id="UP001056120"/>
    </source>
</evidence>
<dbReference type="Proteomes" id="UP001056120">
    <property type="component" value="Linkage Group LG21"/>
</dbReference>
<name>A0ACB9CBT5_9ASTR</name>
<accession>A0ACB9CBT5</accession>